<protein>
    <submittedName>
        <fullName evidence="1">Uncharacterized protein</fullName>
    </submittedName>
</protein>
<gene>
    <name evidence="1" type="ORF">ACFPET_08270</name>
</gene>
<dbReference type="Proteomes" id="UP001595823">
    <property type="component" value="Unassembled WGS sequence"/>
</dbReference>
<comment type="caution">
    <text evidence="1">The sequence shown here is derived from an EMBL/GenBank/DDBJ whole genome shotgun (WGS) entry which is preliminary data.</text>
</comment>
<evidence type="ECO:0000313" key="2">
    <source>
        <dbReference type="Proteomes" id="UP001595823"/>
    </source>
</evidence>
<dbReference type="RefSeq" id="WP_380619643.1">
    <property type="nucleotide sequence ID" value="NZ_JBHSDK010000012.1"/>
</dbReference>
<accession>A0ABV8TWM3</accession>
<dbReference type="EMBL" id="JBHSDK010000012">
    <property type="protein sequence ID" value="MFC4335191.1"/>
    <property type="molecule type" value="Genomic_DNA"/>
</dbReference>
<reference evidence="2" key="1">
    <citation type="journal article" date="2019" name="Int. J. Syst. Evol. Microbiol.">
        <title>The Global Catalogue of Microorganisms (GCM) 10K type strain sequencing project: providing services to taxonomists for standard genome sequencing and annotation.</title>
        <authorList>
            <consortium name="The Broad Institute Genomics Platform"/>
            <consortium name="The Broad Institute Genome Sequencing Center for Infectious Disease"/>
            <person name="Wu L."/>
            <person name="Ma J."/>
        </authorList>
    </citation>
    <scope>NUCLEOTIDE SEQUENCE [LARGE SCALE GENOMIC DNA]</scope>
    <source>
        <strain evidence="2">IBRC-M 10908</strain>
    </source>
</reference>
<keyword evidence="2" id="KW-1185">Reference proteome</keyword>
<sequence length="182" mass="18770">MTLIVTSDDAEDILASLELAQQAIAATGGDPRAMVAHIGRLQLLAEDVRAHRGSHGTARSPARVAMCGCGRSVSDASKWTIASHTDGSGAAALYHSCRPGEPLAKVEAESLARVLALAAHHDCASARAVRGWPVELAVHGVDERTGTATVAVAGQEVTCARAVALELLVNASGLAPDHSREE</sequence>
<organism evidence="1 2">
    <name type="scientific">Salininema proteolyticum</name>
    <dbReference type="NCBI Taxonomy" id="1607685"/>
    <lineage>
        <taxon>Bacteria</taxon>
        <taxon>Bacillati</taxon>
        <taxon>Actinomycetota</taxon>
        <taxon>Actinomycetes</taxon>
        <taxon>Glycomycetales</taxon>
        <taxon>Glycomycetaceae</taxon>
        <taxon>Salininema</taxon>
    </lineage>
</organism>
<name>A0ABV8TWM3_9ACTN</name>
<evidence type="ECO:0000313" key="1">
    <source>
        <dbReference type="EMBL" id="MFC4335191.1"/>
    </source>
</evidence>
<proteinExistence type="predicted"/>